<dbReference type="SUPFAM" id="SSF48452">
    <property type="entry name" value="TPR-like"/>
    <property type="match status" value="3"/>
</dbReference>
<sequence>MVRVLVLGPVELRGAAGEINLGGPKPRTLLSALLLRPRQVVSIDRLIDLVWDESPPVSATALVHTYVSALRRGFVAAGLEGAVVTRAPGYLLDVSRDDSDLEVFERHLDTARRAERGDDHESAAAHYELALGLWRGPAFGGVDAVFARVRADGLAEERLGAEEGFARCRLAQGRAGELTQPLRALVAAHPLREEARGLLMRVLYETGRQADALAAYRDGRERLLDELGIEPGERLRDLHGAILNGSLTTARRVRTAPVRAGGDREVPRNLPPDIGDFTGREDALETVLRLATADASTRTNTPTVVVSGFGGAGKSALAVHAAYRLRAGYPDGQLFADLRGYDREAGAFEVLGRFLAALGTGTADLPSTVDDRVELFRRTVSGRRLIIVLDNARGEHQLRPLLPGDPRCLVLITSRSRLTGLESAEPVELDFFSTSTAVEMLSKIIGAGRVASQRVAAERIADLCGGVPLAIRAAGAKLLARPHWPLKSLAARLSDERRRLDELAVGDLAIRSTLRMNYTELTAAQRRAFHLLCVLDLPDFGWWVAAPLLGVPLEEAEDTVEHLVDLRLLDVAGVDGIGRVRYRFHDLVQLFGAEQAVEAPEDVAAAVSRVLATWVALVEAAARRLPRATLGLRLPVDAAVAVDGRLVEEVEDDPSGWFKSETAAVVRAVERAGELGIDTVTTLLITTLLSSPFAARNEFDGWQRTHEVALASARAAGNRHAEAMVLVGLGQLYYEKDDFATALTHFTCAEEHAVAVGDDATRAVALVGIGTVRRDLAEFADARRDLEAAATLGTRTGDDGVVAAASYGLGGISRDHGGIDEAAALLTRCATLYRAGGDQRGEALALRGLSLCHRARDEHAEAAGLSRQAMEILVAVGDELGATYARQSSAKALLRLGRTEGLAAVLADCLDTCTRHGDRFGIALVTRTLGELHLAVGDRDLARGTLTAALADWEALRLPLWQARTLRDLAAADPGHAAAHWQRAGELFAAFGGREVAELACHTPASWYEHVRL</sequence>
<name>A0A4R7W457_9PSEU</name>
<dbReference type="EMBL" id="SOCP01000001">
    <property type="protein sequence ID" value="TDV57354.1"/>
    <property type="molecule type" value="Genomic_DNA"/>
</dbReference>
<dbReference type="InterPro" id="IPR051677">
    <property type="entry name" value="AfsR-DnrI-RedD_regulator"/>
</dbReference>
<dbReference type="InterPro" id="IPR016032">
    <property type="entry name" value="Sig_transdc_resp-reg_C-effctor"/>
</dbReference>
<dbReference type="InterPro" id="IPR001867">
    <property type="entry name" value="OmpR/PhoB-type_DNA-bd"/>
</dbReference>
<evidence type="ECO:0000256" key="3">
    <source>
        <dbReference type="ARBA" id="ARBA00023125"/>
    </source>
</evidence>
<dbReference type="PANTHER" id="PTHR35807">
    <property type="entry name" value="TRANSCRIPTIONAL REGULATOR REDD-RELATED"/>
    <property type="match status" value="1"/>
</dbReference>
<keyword evidence="3 5" id="KW-0238">DNA-binding</keyword>
<dbReference type="PROSITE" id="PS51755">
    <property type="entry name" value="OMPR_PHOB"/>
    <property type="match status" value="1"/>
</dbReference>
<dbReference type="InterPro" id="IPR011990">
    <property type="entry name" value="TPR-like_helical_dom_sf"/>
</dbReference>
<proteinExistence type="inferred from homology"/>
<dbReference type="Gene3D" id="1.25.40.10">
    <property type="entry name" value="Tetratricopeptide repeat domain"/>
    <property type="match status" value="3"/>
</dbReference>
<dbReference type="InterPro" id="IPR027417">
    <property type="entry name" value="P-loop_NTPase"/>
</dbReference>
<dbReference type="AlphaFoldDB" id="A0A4R7W457"/>
<evidence type="ECO:0000256" key="2">
    <source>
        <dbReference type="ARBA" id="ARBA00023015"/>
    </source>
</evidence>
<keyword evidence="2" id="KW-0805">Transcription regulation</keyword>
<dbReference type="GO" id="GO:0003677">
    <property type="term" value="F:DNA binding"/>
    <property type="evidence" value="ECO:0007669"/>
    <property type="project" value="UniProtKB-UniRule"/>
</dbReference>
<dbReference type="Pfam" id="PF03704">
    <property type="entry name" value="BTAD"/>
    <property type="match status" value="1"/>
</dbReference>
<protein>
    <submittedName>
        <fullName evidence="7">DNA-binding SARP family transcriptional activator</fullName>
    </submittedName>
</protein>
<dbReference type="SUPFAM" id="SSF46894">
    <property type="entry name" value="C-terminal effector domain of the bipartite response regulators"/>
    <property type="match status" value="1"/>
</dbReference>
<dbReference type="SMART" id="SM01043">
    <property type="entry name" value="BTAD"/>
    <property type="match status" value="1"/>
</dbReference>
<dbReference type="GO" id="GO:0043531">
    <property type="term" value="F:ADP binding"/>
    <property type="evidence" value="ECO:0007669"/>
    <property type="project" value="InterPro"/>
</dbReference>
<evidence type="ECO:0000256" key="5">
    <source>
        <dbReference type="PROSITE-ProRule" id="PRU01091"/>
    </source>
</evidence>
<evidence type="ECO:0000256" key="4">
    <source>
        <dbReference type="ARBA" id="ARBA00023163"/>
    </source>
</evidence>
<dbReference type="GO" id="GO:0000160">
    <property type="term" value="P:phosphorelay signal transduction system"/>
    <property type="evidence" value="ECO:0007669"/>
    <property type="project" value="InterPro"/>
</dbReference>
<keyword evidence="4" id="KW-0804">Transcription</keyword>
<dbReference type="SUPFAM" id="SSF52540">
    <property type="entry name" value="P-loop containing nucleoside triphosphate hydrolases"/>
    <property type="match status" value="1"/>
</dbReference>
<comment type="caution">
    <text evidence="7">The sequence shown here is derived from an EMBL/GenBank/DDBJ whole genome shotgun (WGS) entry which is preliminary data.</text>
</comment>
<feature type="DNA-binding region" description="OmpR/PhoB-type" evidence="5">
    <location>
        <begin position="1"/>
        <end position="94"/>
    </location>
</feature>
<accession>A0A4R7W457</accession>
<keyword evidence="8" id="KW-1185">Reference proteome</keyword>
<dbReference type="Proteomes" id="UP000294927">
    <property type="component" value="Unassembled WGS sequence"/>
</dbReference>
<dbReference type="GO" id="GO:0006355">
    <property type="term" value="P:regulation of DNA-templated transcription"/>
    <property type="evidence" value="ECO:0007669"/>
    <property type="project" value="InterPro"/>
</dbReference>
<dbReference type="Gene3D" id="1.10.10.10">
    <property type="entry name" value="Winged helix-like DNA-binding domain superfamily/Winged helix DNA-binding domain"/>
    <property type="match status" value="1"/>
</dbReference>
<feature type="domain" description="OmpR/PhoB-type" evidence="6">
    <location>
        <begin position="1"/>
        <end position="94"/>
    </location>
</feature>
<organism evidence="7 8">
    <name type="scientific">Actinophytocola oryzae</name>
    <dbReference type="NCBI Taxonomy" id="502181"/>
    <lineage>
        <taxon>Bacteria</taxon>
        <taxon>Bacillati</taxon>
        <taxon>Actinomycetota</taxon>
        <taxon>Actinomycetes</taxon>
        <taxon>Pseudonocardiales</taxon>
        <taxon>Pseudonocardiaceae</taxon>
    </lineage>
</organism>
<dbReference type="PRINTS" id="PR00364">
    <property type="entry name" value="DISEASERSIST"/>
</dbReference>
<evidence type="ECO:0000259" key="6">
    <source>
        <dbReference type="PROSITE" id="PS51755"/>
    </source>
</evidence>
<dbReference type="Pfam" id="PF00486">
    <property type="entry name" value="Trans_reg_C"/>
    <property type="match status" value="1"/>
</dbReference>
<evidence type="ECO:0000256" key="1">
    <source>
        <dbReference type="ARBA" id="ARBA00005820"/>
    </source>
</evidence>
<dbReference type="InterPro" id="IPR005158">
    <property type="entry name" value="BTAD"/>
</dbReference>
<dbReference type="SMART" id="SM00862">
    <property type="entry name" value="Trans_reg_C"/>
    <property type="match status" value="1"/>
</dbReference>
<evidence type="ECO:0000313" key="7">
    <source>
        <dbReference type="EMBL" id="TDV57354.1"/>
    </source>
</evidence>
<dbReference type="CDD" id="cd15831">
    <property type="entry name" value="BTAD"/>
    <property type="match status" value="1"/>
</dbReference>
<dbReference type="InterPro" id="IPR036388">
    <property type="entry name" value="WH-like_DNA-bd_sf"/>
</dbReference>
<reference evidence="7 8" key="1">
    <citation type="submission" date="2019-03" db="EMBL/GenBank/DDBJ databases">
        <title>Genomic Encyclopedia of Archaeal and Bacterial Type Strains, Phase II (KMG-II): from individual species to whole genera.</title>
        <authorList>
            <person name="Goeker M."/>
        </authorList>
    </citation>
    <scope>NUCLEOTIDE SEQUENCE [LARGE SCALE GENOMIC DNA]</scope>
    <source>
        <strain evidence="7 8">DSM 45499</strain>
    </source>
</reference>
<comment type="similarity">
    <text evidence="1">Belongs to the AfsR/DnrI/RedD regulatory family.</text>
</comment>
<dbReference type="PANTHER" id="PTHR35807:SF1">
    <property type="entry name" value="TRANSCRIPTIONAL REGULATOR REDD"/>
    <property type="match status" value="1"/>
</dbReference>
<gene>
    <name evidence="7" type="ORF">CLV71_101225</name>
</gene>
<evidence type="ECO:0000313" key="8">
    <source>
        <dbReference type="Proteomes" id="UP000294927"/>
    </source>
</evidence>
<dbReference type="Gene3D" id="3.40.50.300">
    <property type="entry name" value="P-loop containing nucleotide triphosphate hydrolases"/>
    <property type="match status" value="1"/>
</dbReference>